<evidence type="ECO:0000313" key="1">
    <source>
        <dbReference type="EMBL" id="MPM64256.1"/>
    </source>
</evidence>
<proteinExistence type="predicted"/>
<gene>
    <name evidence="1" type="ORF">SDC9_111142</name>
</gene>
<protein>
    <submittedName>
        <fullName evidence="1">Uncharacterized protein</fullName>
    </submittedName>
</protein>
<sequence>MTKKKLLITILASCILLPFLRFTVKAQELPAANTQLENSAVVLPLRIKAQQVLASHDDLYYSGGWEKRENEVYTVIYFNTRFSVSGYTYQDVTSAADRNAGMMRIRTYYHYIIN</sequence>
<dbReference type="EMBL" id="VSSQ01019849">
    <property type="protein sequence ID" value="MPM64256.1"/>
    <property type="molecule type" value="Genomic_DNA"/>
</dbReference>
<organism evidence="1">
    <name type="scientific">bioreactor metagenome</name>
    <dbReference type="NCBI Taxonomy" id="1076179"/>
    <lineage>
        <taxon>unclassified sequences</taxon>
        <taxon>metagenomes</taxon>
        <taxon>ecological metagenomes</taxon>
    </lineage>
</organism>
<reference evidence="1" key="1">
    <citation type="submission" date="2019-08" db="EMBL/GenBank/DDBJ databases">
        <authorList>
            <person name="Kucharzyk K."/>
            <person name="Murdoch R.W."/>
            <person name="Higgins S."/>
            <person name="Loffler F."/>
        </authorList>
    </citation>
    <scope>NUCLEOTIDE SEQUENCE</scope>
</reference>
<dbReference type="AlphaFoldDB" id="A0A645BGH5"/>
<comment type="caution">
    <text evidence="1">The sequence shown here is derived from an EMBL/GenBank/DDBJ whole genome shotgun (WGS) entry which is preliminary data.</text>
</comment>
<name>A0A645BGH5_9ZZZZ</name>
<accession>A0A645BGH5</accession>